<dbReference type="InterPro" id="IPR007110">
    <property type="entry name" value="Ig-like_dom"/>
</dbReference>
<organism evidence="4 5">
    <name type="scientific">Oreochromis aureus</name>
    <name type="common">Israeli tilapia</name>
    <name type="synonym">Chromis aureus</name>
    <dbReference type="NCBI Taxonomy" id="47969"/>
    <lineage>
        <taxon>Eukaryota</taxon>
        <taxon>Metazoa</taxon>
        <taxon>Chordata</taxon>
        <taxon>Craniata</taxon>
        <taxon>Vertebrata</taxon>
        <taxon>Euteleostomi</taxon>
        <taxon>Actinopterygii</taxon>
        <taxon>Neopterygii</taxon>
        <taxon>Teleostei</taxon>
        <taxon>Neoteleostei</taxon>
        <taxon>Acanthomorphata</taxon>
        <taxon>Ovalentaria</taxon>
        <taxon>Cichlomorphae</taxon>
        <taxon>Cichliformes</taxon>
        <taxon>Cichlidae</taxon>
        <taxon>African cichlids</taxon>
        <taxon>Pseudocrenilabrinae</taxon>
        <taxon>Oreochromini</taxon>
        <taxon>Oreochromis</taxon>
    </lineage>
</organism>
<evidence type="ECO:0000313" key="5">
    <source>
        <dbReference type="Proteomes" id="UP000472276"/>
    </source>
</evidence>
<evidence type="ECO:0000256" key="1">
    <source>
        <dbReference type="SAM" id="MobiDB-lite"/>
    </source>
</evidence>
<name>A0AAZ1WZC6_OREAU</name>
<keyword evidence="2" id="KW-0812">Transmembrane</keyword>
<reference evidence="4" key="3">
    <citation type="submission" date="2025-09" db="UniProtKB">
        <authorList>
            <consortium name="Ensembl"/>
        </authorList>
    </citation>
    <scope>IDENTIFICATION</scope>
</reference>
<accession>A0AAZ1WZC6</accession>
<dbReference type="InterPro" id="IPR036179">
    <property type="entry name" value="Ig-like_dom_sf"/>
</dbReference>
<dbReference type="Gene3D" id="2.60.40.10">
    <property type="entry name" value="Immunoglobulins"/>
    <property type="match status" value="1"/>
</dbReference>
<feature type="transmembrane region" description="Helical" evidence="2">
    <location>
        <begin position="209"/>
        <end position="231"/>
    </location>
</feature>
<gene>
    <name evidence="4" type="primary">LOC120439300</name>
</gene>
<dbReference type="Pfam" id="PF07686">
    <property type="entry name" value="V-set"/>
    <property type="match status" value="1"/>
</dbReference>
<dbReference type="SUPFAM" id="SSF48726">
    <property type="entry name" value="Immunoglobulin"/>
    <property type="match status" value="1"/>
</dbReference>
<dbReference type="InterPro" id="IPR013106">
    <property type="entry name" value="Ig_V-set"/>
</dbReference>
<sequence length="304" mass="33962">MGTLLLLFISRVSGKLIQTAAGDDVRFALTEECKTGKGTLHHQLMDGTDQLVASLDGVWKPGPGYINRVAHSSDSLILKRADFNDHGYYAFTCNYKQRGELDELHVFLPYKVVAPRDEGAILPCRSVTVGQAVKSVRWRRDGELVLELNPPSKQITYGDGYDESRVSIPSDWNQRGDLSLTVKRAQLRDEGVYYCDVEKTEKHRSAVHLTFSIMAAVFVIVDLLVWLCWFLRNRIFNVCTRSFGGGSSEREEEINLKSVTINKGDAHLCNGTLEGGEGTEEGRESGSDQQHMLKSNGNPDFTHH</sequence>
<reference evidence="5" key="1">
    <citation type="submission" date="2020-03" db="EMBL/GenBank/DDBJ databases">
        <title>Evolution of repeat sequences and sex chromosomes of tilapia species revealed by chromosome-level genomes.</title>
        <authorList>
            <person name="Xu L."/>
            <person name="Tao W."/>
            <person name="Wang D."/>
            <person name="Zhou Q."/>
        </authorList>
    </citation>
    <scope>NUCLEOTIDE SEQUENCE [LARGE SCALE GENOMIC DNA]</scope>
    <source>
        <strain evidence="5">Israel</strain>
    </source>
</reference>
<keyword evidence="5" id="KW-1185">Reference proteome</keyword>
<proteinExistence type="predicted"/>
<dbReference type="AlphaFoldDB" id="A0AAZ1WZC6"/>
<reference evidence="4" key="2">
    <citation type="submission" date="2025-08" db="UniProtKB">
        <authorList>
            <consortium name="Ensembl"/>
        </authorList>
    </citation>
    <scope>IDENTIFICATION</scope>
</reference>
<evidence type="ECO:0000256" key="2">
    <source>
        <dbReference type="SAM" id="Phobius"/>
    </source>
</evidence>
<dbReference type="Ensembl" id="ENSOABT00000078746.1">
    <property type="protein sequence ID" value="ENSOABP00000060787.1"/>
    <property type="gene ID" value="ENSOABG00000026923.1"/>
</dbReference>
<dbReference type="Proteomes" id="UP000472276">
    <property type="component" value="Unassembled WGS sequence"/>
</dbReference>
<evidence type="ECO:0000313" key="4">
    <source>
        <dbReference type="Ensembl" id="ENSOABP00000060787.1"/>
    </source>
</evidence>
<dbReference type="InterPro" id="IPR013783">
    <property type="entry name" value="Ig-like_fold"/>
</dbReference>
<feature type="region of interest" description="Disordered" evidence="1">
    <location>
        <begin position="270"/>
        <end position="304"/>
    </location>
</feature>
<dbReference type="PROSITE" id="PS50835">
    <property type="entry name" value="IG_LIKE"/>
    <property type="match status" value="1"/>
</dbReference>
<dbReference type="InterPro" id="IPR003599">
    <property type="entry name" value="Ig_sub"/>
</dbReference>
<dbReference type="SMART" id="SM00409">
    <property type="entry name" value="IG"/>
    <property type="match status" value="1"/>
</dbReference>
<feature type="domain" description="Ig-like" evidence="3">
    <location>
        <begin position="109"/>
        <end position="212"/>
    </location>
</feature>
<keyword evidence="2" id="KW-1133">Transmembrane helix</keyword>
<protein>
    <recommendedName>
        <fullName evidence="3">Ig-like domain-containing protein</fullName>
    </recommendedName>
</protein>
<evidence type="ECO:0000259" key="3">
    <source>
        <dbReference type="PROSITE" id="PS50835"/>
    </source>
</evidence>
<feature type="compositionally biased region" description="Polar residues" evidence="1">
    <location>
        <begin position="288"/>
        <end position="304"/>
    </location>
</feature>
<keyword evidence="2" id="KW-0472">Membrane</keyword>